<keyword evidence="1 6" id="KW-0489">Methyltransferase</keyword>
<dbReference type="STRING" id="927083.DB32_003349"/>
<keyword evidence="7" id="KW-1185">Reference proteome</keyword>
<feature type="domain" description="RlmL ferredoxin-like" evidence="5">
    <location>
        <begin position="5"/>
        <end position="58"/>
    </location>
</feature>
<dbReference type="OrthoDB" id="9809404at2"/>
<keyword evidence="2 6" id="KW-0808">Transferase</keyword>
<dbReference type="CDD" id="cd11715">
    <property type="entry name" value="THUMP_AdoMetMT"/>
    <property type="match status" value="1"/>
</dbReference>
<dbReference type="Proteomes" id="UP000034883">
    <property type="component" value="Chromosome"/>
</dbReference>
<name>A0A0F6W317_9BACT</name>
<evidence type="ECO:0000313" key="7">
    <source>
        <dbReference type="Proteomes" id="UP000034883"/>
    </source>
</evidence>
<organism evidence="6 7">
    <name type="scientific">Sandaracinus amylolyticus</name>
    <dbReference type="NCBI Taxonomy" id="927083"/>
    <lineage>
        <taxon>Bacteria</taxon>
        <taxon>Pseudomonadati</taxon>
        <taxon>Myxococcota</taxon>
        <taxon>Polyangia</taxon>
        <taxon>Polyangiales</taxon>
        <taxon>Sandaracinaceae</taxon>
        <taxon>Sandaracinus</taxon>
    </lineage>
</organism>
<dbReference type="Pfam" id="PF22020">
    <property type="entry name" value="RlmL_1st"/>
    <property type="match status" value="1"/>
</dbReference>
<dbReference type="KEGG" id="samy:DB32_003349"/>
<dbReference type="EMBL" id="CP011125">
    <property type="protein sequence ID" value="AKF06200.1"/>
    <property type="molecule type" value="Genomic_DNA"/>
</dbReference>
<dbReference type="Gene3D" id="3.40.50.150">
    <property type="entry name" value="Vaccinia Virus protein VP39"/>
    <property type="match status" value="1"/>
</dbReference>
<dbReference type="Pfam" id="PF01170">
    <property type="entry name" value="UPF0020"/>
    <property type="match status" value="1"/>
</dbReference>
<dbReference type="SUPFAM" id="SSF53335">
    <property type="entry name" value="S-adenosyl-L-methionine-dependent methyltransferases"/>
    <property type="match status" value="1"/>
</dbReference>
<evidence type="ECO:0000259" key="4">
    <source>
        <dbReference type="Pfam" id="PF02926"/>
    </source>
</evidence>
<dbReference type="InterPro" id="IPR004114">
    <property type="entry name" value="THUMP_dom"/>
</dbReference>
<dbReference type="GO" id="GO:0070043">
    <property type="term" value="F:rRNA (guanine-N7-)-methyltransferase activity"/>
    <property type="evidence" value="ECO:0007669"/>
    <property type="project" value="TreeGrafter"/>
</dbReference>
<proteinExistence type="predicted"/>
<protein>
    <submittedName>
        <fullName evidence="6">Methyltransferase</fullName>
    </submittedName>
</protein>
<dbReference type="InterPro" id="IPR053943">
    <property type="entry name" value="RlmKL-like_Mtase_CS"/>
</dbReference>
<evidence type="ECO:0000259" key="5">
    <source>
        <dbReference type="Pfam" id="PF22020"/>
    </source>
</evidence>
<dbReference type="AlphaFoldDB" id="A0A0F6W317"/>
<dbReference type="GO" id="GO:0008990">
    <property type="term" value="F:rRNA (guanine-N2-)-methyltransferase activity"/>
    <property type="evidence" value="ECO:0007669"/>
    <property type="project" value="TreeGrafter"/>
</dbReference>
<feature type="domain" description="Ribosomal RNA large subunit methyltransferase K/L-like methyltransferase" evidence="3">
    <location>
        <begin position="155"/>
        <end position="341"/>
    </location>
</feature>
<dbReference type="Pfam" id="PF02926">
    <property type="entry name" value="THUMP"/>
    <property type="match status" value="1"/>
</dbReference>
<evidence type="ECO:0000313" key="6">
    <source>
        <dbReference type="EMBL" id="AKF06200.1"/>
    </source>
</evidence>
<gene>
    <name evidence="6" type="ORF">DB32_003349</name>
</gene>
<dbReference type="InterPro" id="IPR054170">
    <property type="entry name" value="RlmL_1st"/>
</dbReference>
<dbReference type="RefSeq" id="WP_053233393.1">
    <property type="nucleotide sequence ID" value="NZ_CP011125.1"/>
</dbReference>
<reference evidence="6 7" key="1">
    <citation type="submission" date="2015-03" db="EMBL/GenBank/DDBJ databases">
        <title>Genome assembly of Sandaracinus amylolyticus DSM 53668.</title>
        <authorList>
            <person name="Sharma G."/>
            <person name="Subramanian S."/>
        </authorList>
    </citation>
    <scope>NUCLEOTIDE SEQUENCE [LARGE SCALE GENOMIC DNA]</scope>
    <source>
        <strain evidence="6 7">DSM 53668</strain>
    </source>
</reference>
<dbReference type="InterPro" id="IPR029063">
    <property type="entry name" value="SAM-dependent_MTases_sf"/>
</dbReference>
<feature type="domain" description="THUMP" evidence="4">
    <location>
        <begin position="66"/>
        <end position="146"/>
    </location>
</feature>
<sequence length="370" mass="39732">MQLAIFVACAPGLEPLLAEEMRALGCEPHVERGGVETSGDRDTLATLLVELGLASHVLVRVASFHAKDLDRIEQHVARLPWSGWLRRDVPRRVRATAQRSRVFHTGAITERVERAIRARLGDDPKGGDEIPIVVRLFEDRCTISIDASGDALHRRGYRLDPHRAPLREDLARALVIASGWDGVSLLVDPMCGSGTIAIEAARIAMGHAPGLERGFAMERTALDDGVALAQARERARSRLRPSVATIVARDRDAKAIDAARANAERAGVLDAITFEVGALSTAASAIGPGVTRGATPRVVTNPPWGERLGPGPDLRALHRGLGQLRRALGDDVRLTIAAHDRKLAYATGLPLKSAFLTDLGGLKVQAMVEG</sequence>
<dbReference type="PANTHER" id="PTHR47313">
    <property type="entry name" value="RIBOSOMAL RNA LARGE SUBUNIT METHYLTRANSFERASE K/L"/>
    <property type="match status" value="1"/>
</dbReference>
<dbReference type="PROSITE" id="PS01261">
    <property type="entry name" value="UPF0020"/>
    <property type="match status" value="1"/>
</dbReference>
<dbReference type="PANTHER" id="PTHR47313:SF1">
    <property type="entry name" value="RIBOSOMAL RNA LARGE SUBUNIT METHYLTRANSFERASE K_L"/>
    <property type="match status" value="1"/>
</dbReference>
<dbReference type="InterPro" id="IPR000241">
    <property type="entry name" value="RlmKL-like_Mtase"/>
</dbReference>
<dbReference type="Gene3D" id="3.30.2130.30">
    <property type="match status" value="1"/>
</dbReference>
<dbReference type="GO" id="GO:0003723">
    <property type="term" value="F:RNA binding"/>
    <property type="evidence" value="ECO:0007669"/>
    <property type="project" value="InterPro"/>
</dbReference>
<accession>A0A0F6W317</accession>
<evidence type="ECO:0000256" key="2">
    <source>
        <dbReference type="ARBA" id="ARBA00022679"/>
    </source>
</evidence>
<evidence type="ECO:0000259" key="3">
    <source>
        <dbReference type="Pfam" id="PF01170"/>
    </source>
</evidence>
<evidence type="ECO:0000256" key="1">
    <source>
        <dbReference type="ARBA" id="ARBA00022603"/>
    </source>
</evidence>